<feature type="region of interest" description="Disordered" evidence="1">
    <location>
        <begin position="43"/>
        <end position="62"/>
    </location>
</feature>
<reference evidence="3" key="1">
    <citation type="submission" date="2016-06" db="EMBL/GenBank/DDBJ databases">
        <title>Parallel loss of symbiosis genes in relatives of nitrogen-fixing non-legume Parasponia.</title>
        <authorList>
            <person name="Van Velzen R."/>
            <person name="Holmer R."/>
            <person name="Bu F."/>
            <person name="Rutten L."/>
            <person name="Van Zeijl A."/>
            <person name="Liu W."/>
            <person name="Santuari L."/>
            <person name="Cao Q."/>
            <person name="Sharma T."/>
            <person name="Shen D."/>
            <person name="Roswanjaya Y."/>
            <person name="Wardhani T."/>
            <person name="Kalhor M.S."/>
            <person name="Jansen J."/>
            <person name="Van den Hoogen J."/>
            <person name="Gungor B."/>
            <person name="Hartog M."/>
            <person name="Hontelez J."/>
            <person name="Verver J."/>
            <person name="Yang W.-C."/>
            <person name="Schijlen E."/>
            <person name="Repin R."/>
            <person name="Schilthuizen M."/>
            <person name="Schranz E."/>
            <person name="Heidstra R."/>
            <person name="Miyata K."/>
            <person name="Fedorova E."/>
            <person name="Kohlen W."/>
            <person name="Bisseling T."/>
            <person name="Smit S."/>
            <person name="Geurts R."/>
        </authorList>
    </citation>
    <scope>NUCLEOTIDE SEQUENCE [LARGE SCALE GENOMIC DNA]</scope>
    <source>
        <strain evidence="3">cv. RG33-2</strain>
    </source>
</reference>
<dbReference type="EMBL" id="JXTC01000033">
    <property type="protein sequence ID" value="PON97230.1"/>
    <property type="molecule type" value="Genomic_DNA"/>
</dbReference>
<organism evidence="2 3">
    <name type="scientific">Trema orientale</name>
    <name type="common">Charcoal tree</name>
    <name type="synonym">Celtis orientalis</name>
    <dbReference type="NCBI Taxonomy" id="63057"/>
    <lineage>
        <taxon>Eukaryota</taxon>
        <taxon>Viridiplantae</taxon>
        <taxon>Streptophyta</taxon>
        <taxon>Embryophyta</taxon>
        <taxon>Tracheophyta</taxon>
        <taxon>Spermatophyta</taxon>
        <taxon>Magnoliopsida</taxon>
        <taxon>eudicotyledons</taxon>
        <taxon>Gunneridae</taxon>
        <taxon>Pentapetalae</taxon>
        <taxon>rosids</taxon>
        <taxon>fabids</taxon>
        <taxon>Rosales</taxon>
        <taxon>Cannabaceae</taxon>
        <taxon>Trema</taxon>
    </lineage>
</organism>
<comment type="caution">
    <text evidence="2">The sequence shown here is derived from an EMBL/GenBank/DDBJ whole genome shotgun (WGS) entry which is preliminary data.</text>
</comment>
<sequence length="62" mass="6850">MTSKKYLEIRTMETVLLIQGRHCALGITPNSETYNLKCKKSGIKSKKSPIDGMPIRPGEGIS</sequence>
<dbReference type="InParanoid" id="A0A2P5FHF3"/>
<evidence type="ECO:0000313" key="3">
    <source>
        <dbReference type="Proteomes" id="UP000237000"/>
    </source>
</evidence>
<proteinExistence type="predicted"/>
<evidence type="ECO:0000256" key="1">
    <source>
        <dbReference type="SAM" id="MobiDB-lite"/>
    </source>
</evidence>
<protein>
    <submittedName>
        <fullName evidence="2">Uncharacterized protein</fullName>
    </submittedName>
</protein>
<gene>
    <name evidence="2" type="ORF">TorRG33x02_069860</name>
</gene>
<evidence type="ECO:0000313" key="2">
    <source>
        <dbReference type="EMBL" id="PON97230.1"/>
    </source>
</evidence>
<dbReference type="Proteomes" id="UP000237000">
    <property type="component" value="Unassembled WGS sequence"/>
</dbReference>
<name>A0A2P5FHF3_TREOI</name>
<accession>A0A2P5FHF3</accession>
<dbReference type="AlphaFoldDB" id="A0A2P5FHF3"/>
<keyword evidence="3" id="KW-1185">Reference proteome</keyword>